<keyword evidence="1" id="KW-0472">Membrane</keyword>
<keyword evidence="1" id="KW-1133">Transmembrane helix</keyword>
<name>A0A160DWP2_9GAMM</name>
<feature type="transmembrane region" description="Helical" evidence="1">
    <location>
        <begin position="46"/>
        <end position="67"/>
    </location>
</feature>
<keyword evidence="3" id="KW-1185">Reference proteome</keyword>
<dbReference type="STRING" id="1300342.I596_2881"/>
<evidence type="ECO:0000313" key="2">
    <source>
        <dbReference type="EMBL" id="ANB18874.1"/>
    </source>
</evidence>
<feature type="transmembrane region" description="Helical" evidence="1">
    <location>
        <begin position="21"/>
        <end position="40"/>
    </location>
</feature>
<dbReference type="AlphaFoldDB" id="A0A160DWP2"/>
<dbReference type="Proteomes" id="UP000076830">
    <property type="component" value="Chromosome"/>
</dbReference>
<protein>
    <submittedName>
        <fullName evidence="2">ABC transporter permease</fullName>
    </submittedName>
</protein>
<sequence>MNLFACDARLVGRLIVKDWQVCQKQLAGYLAGIVLALGLIGTGAPWAAAAGALLLLVLLVVCGSYTIETSLLAERKQQTLAFVMSLPVSPMDVYWGKLLANLVIYLVPFAVVTGGMIVLILTTPIPDGTVVWTVLTAGFMLASFCASLGFAIACESEGWNIFVMLGLMTLIGPFMYLVSRLDGVAPFIRTEDIVWSATVLRVLAAELAAIVLALLASSWFHTRKTAFL</sequence>
<dbReference type="OrthoDB" id="128948at2"/>
<evidence type="ECO:0000313" key="3">
    <source>
        <dbReference type="Proteomes" id="UP000076830"/>
    </source>
</evidence>
<gene>
    <name evidence="2" type="ORF">I596_2881</name>
</gene>
<dbReference type="EMBL" id="CP015249">
    <property type="protein sequence ID" value="ANB18874.1"/>
    <property type="molecule type" value="Genomic_DNA"/>
</dbReference>
<dbReference type="GO" id="GO:0005886">
    <property type="term" value="C:plasma membrane"/>
    <property type="evidence" value="ECO:0007669"/>
    <property type="project" value="UniProtKB-SubCell"/>
</dbReference>
<proteinExistence type="predicted"/>
<feature type="transmembrane region" description="Helical" evidence="1">
    <location>
        <begin position="199"/>
        <end position="220"/>
    </location>
</feature>
<dbReference type="KEGG" id="dko:I596_2881"/>
<feature type="transmembrane region" description="Helical" evidence="1">
    <location>
        <begin position="129"/>
        <end position="153"/>
    </location>
</feature>
<keyword evidence="1" id="KW-0812">Transmembrane</keyword>
<feature type="transmembrane region" description="Helical" evidence="1">
    <location>
        <begin position="102"/>
        <end position="122"/>
    </location>
</feature>
<accession>A0A160DWP2</accession>
<reference evidence="2 3" key="1">
    <citation type="submission" date="2016-04" db="EMBL/GenBank/DDBJ databases">
        <title>Complete genome sequence of Dokdonella koreensis DS-123T.</title>
        <authorList>
            <person name="Kim J.F."/>
            <person name="Lee H."/>
            <person name="Kwak M.-J."/>
        </authorList>
    </citation>
    <scope>NUCLEOTIDE SEQUENCE [LARGE SCALE GENOMIC DNA]</scope>
    <source>
        <strain evidence="2 3">DS-123</strain>
    </source>
</reference>
<dbReference type="RefSeq" id="WP_067648949.1">
    <property type="nucleotide sequence ID" value="NZ_CP015249.1"/>
</dbReference>
<feature type="transmembrane region" description="Helical" evidence="1">
    <location>
        <begin position="159"/>
        <end position="178"/>
    </location>
</feature>
<evidence type="ECO:0000256" key="1">
    <source>
        <dbReference type="SAM" id="Phobius"/>
    </source>
</evidence>
<dbReference type="GO" id="GO:0140359">
    <property type="term" value="F:ABC-type transporter activity"/>
    <property type="evidence" value="ECO:0007669"/>
    <property type="project" value="InterPro"/>
</dbReference>
<organism evidence="2 3">
    <name type="scientific">Dokdonella koreensis DS-123</name>
    <dbReference type="NCBI Taxonomy" id="1300342"/>
    <lineage>
        <taxon>Bacteria</taxon>
        <taxon>Pseudomonadati</taxon>
        <taxon>Pseudomonadota</taxon>
        <taxon>Gammaproteobacteria</taxon>
        <taxon>Lysobacterales</taxon>
        <taxon>Rhodanobacteraceae</taxon>
        <taxon>Dokdonella</taxon>
    </lineage>
</organism>